<reference evidence="2 3" key="1">
    <citation type="journal article" date="2012" name="Genome Res.">
        <title>Genomic basis of endosymbiont-conferred protection against an insect parasitoid.</title>
        <authorList>
            <person name="Hansen A.K."/>
            <person name="Vorburger C."/>
            <person name="Moran N.A."/>
        </authorList>
    </citation>
    <scope>NUCLEOTIDE SEQUENCE [LARGE SCALE GENOMIC DNA]</scope>
    <source>
        <strain evidence="3">R5.15</strain>
    </source>
</reference>
<comment type="caution">
    <text evidence="2">The sequence shown here is derived from an EMBL/GenBank/DDBJ whole genome shotgun (WGS) entry which is preliminary data.</text>
</comment>
<dbReference type="Gene3D" id="1.10.4140.10">
    <property type="entry name" value="effector protein (NleL)"/>
    <property type="match status" value="1"/>
</dbReference>
<proteinExistence type="predicted"/>
<dbReference type="Proteomes" id="UP000004116">
    <property type="component" value="Unassembled WGS sequence"/>
</dbReference>
<dbReference type="GO" id="GO:0004842">
    <property type="term" value="F:ubiquitin-protein transferase activity"/>
    <property type="evidence" value="ECO:0007669"/>
    <property type="project" value="InterPro"/>
</dbReference>
<feature type="domain" description="E3 ubiquitin-protein ligase SopA-like catalytic" evidence="1">
    <location>
        <begin position="86"/>
        <end position="252"/>
    </location>
</feature>
<dbReference type="EMBL" id="AGCA01000468">
    <property type="protein sequence ID" value="EGY28061.1"/>
    <property type="molecule type" value="Genomic_DNA"/>
</dbReference>
<evidence type="ECO:0000313" key="3">
    <source>
        <dbReference type="Proteomes" id="UP000004116"/>
    </source>
</evidence>
<dbReference type="OrthoDB" id="156143at2"/>
<dbReference type="RefSeq" id="WP_006707653.1">
    <property type="nucleotide sequence ID" value="NZ_AGCA01000468.1"/>
</dbReference>
<dbReference type="InterPro" id="IPR038270">
    <property type="entry name" value="SopA-like_catalytic_sf"/>
</dbReference>
<protein>
    <recommendedName>
        <fullName evidence="1">E3 ubiquitin-protein ligase SopA-like catalytic domain-containing protein</fullName>
    </recommendedName>
</protein>
<dbReference type="GO" id="GO:0016567">
    <property type="term" value="P:protein ubiquitination"/>
    <property type="evidence" value="ECO:0007669"/>
    <property type="project" value="InterPro"/>
</dbReference>
<dbReference type="Pfam" id="PF13979">
    <property type="entry name" value="SopA_C"/>
    <property type="match status" value="1"/>
</dbReference>
<evidence type="ECO:0000259" key="1">
    <source>
        <dbReference type="Pfam" id="PF13979"/>
    </source>
</evidence>
<sequence length="253" mass="28801">MIIHTNFRKKQKQDIASEYYNEFILAINTKSTSEENKRIVDFKSYDELSAAINEKILSEKSKKIFDFQYHDEFFAALSTKYIPNDSPSKIAETKKQQVLSKCFAKIMSSDIDESNDNIINLSNLFDDKHYKAVIDTLGLVNADNTTKGQTLFSMATIIIKLSSDYMFGTNKNSPETLRKYGLWLMIKAYEADPKVFDVVEEGTNKNKMTEWKDRLLGLNGQFSCTGILSSIMIQHAKAHFSNVIGSILPPAWS</sequence>
<keyword evidence="3" id="KW-1185">Reference proteome</keyword>
<organism evidence="2 3">
    <name type="scientific">Candidatus Regiella insecticola 5.15</name>
    <dbReference type="NCBI Taxonomy" id="1005043"/>
    <lineage>
        <taxon>Bacteria</taxon>
        <taxon>Pseudomonadati</taxon>
        <taxon>Pseudomonadota</taxon>
        <taxon>Gammaproteobacteria</taxon>
        <taxon>Enterobacterales</taxon>
        <taxon>Enterobacteriaceae</taxon>
        <taxon>aphid secondary symbionts</taxon>
        <taxon>Candidatus Regiella</taxon>
    </lineage>
</organism>
<name>G2H1S4_9ENTR</name>
<dbReference type="AlphaFoldDB" id="G2H1S4"/>
<evidence type="ECO:0000313" key="2">
    <source>
        <dbReference type="EMBL" id="EGY28061.1"/>
    </source>
</evidence>
<accession>G2H1S4</accession>
<gene>
    <name evidence="2" type="ORF">Rin_00020180</name>
</gene>
<dbReference type="InterPro" id="IPR025725">
    <property type="entry name" value="SopA-like_cat"/>
</dbReference>